<dbReference type="EMBL" id="AJAT01000005">
    <property type="protein sequence ID" value="EOL49285.1"/>
    <property type="molecule type" value="Genomic_DNA"/>
</dbReference>
<dbReference type="STRING" id="154621.RV11_GL001620"/>
<keyword evidence="4" id="KW-0804">Transcription</keyword>
<dbReference type="InterPro" id="IPR007627">
    <property type="entry name" value="RNA_pol_sigma70_r2"/>
</dbReference>
<evidence type="ECO:0000256" key="2">
    <source>
        <dbReference type="ARBA" id="ARBA00023082"/>
    </source>
</evidence>
<accession>R3X5F7</accession>
<evidence type="ECO:0000313" key="7">
    <source>
        <dbReference type="Proteomes" id="UP000013785"/>
    </source>
</evidence>
<dbReference type="GO" id="GO:0016987">
    <property type="term" value="F:sigma factor activity"/>
    <property type="evidence" value="ECO:0007669"/>
    <property type="project" value="UniProtKB-KW"/>
</dbReference>
<feature type="domain" description="RNA polymerase sigma-70 region 2" evidence="5">
    <location>
        <begin position="18"/>
        <end position="85"/>
    </location>
</feature>
<dbReference type="GO" id="GO:0006352">
    <property type="term" value="P:DNA-templated transcription initiation"/>
    <property type="evidence" value="ECO:0007669"/>
    <property type="project" value="InterPro"/>
</dbReference>
<dbReference type="Proteomes" id="UP000013785">
    <property type="component" value="Unassembled WGS sequence"/>
</dbReference>
<dbReference type="OrthoDB" id="1767844at2"/>
<dbReference type="InterPro" id="IPR014284">
    <property type="entry name" value="RNA_pol_sigma-70_dom"/>
</dbReference>
<organism evidence="6 7">
    <name type="scientific">Enterococcus phoeniculicola ATCC BAA-412</name>
    <dbReference type="NCBI Taxonomy" id="1158610"/>
    <lineage>
        <taxon>Bacteria</taxon>
        <taxon>Bacillati</taxon>
        <taxon>Bacillota</taxon>
        <taxon>Bacilli</taxon>
        <taxon>Lactobacillales</taxon>
        <taxon>Enterococcaceae</taxon>
        <taxon>Enterococcus</taxon>
    </lineage>
</organism>
<dbReference type="PANTHER" id="PTHR43133:SF8">
    <property type="entry name" value="RNA POLYMERASE SIGMA FACTOR HI_1459-RELATED"/>
    <property type="match status" value="1"/>
</dbReference>
<evidence type="ECO:0000256" key="4">
    <source>
        <dbReference type="ARBA" id="ARBA00023163"/>
    </source>
</evidence>
<dbReference type="RefSeq" id="WP_010766875.1">
    <property type="nucleotide sequence ID" value="NZ_ASWE01000005.1"/>
</dbReference>
<evidence type="ECO:0000256" key="1">
    <source>
        <dbReference type="ARBA" id="ARBA00023015"/>
    </source>
</evidence>
<dbReference type="InterPro" id="IPR013325">
    <property type="entry name" value="RNA_pol_sigma_r2"/>
</dbReference>
<name>R3X5F7_9ENTE</name>
<dbReference type="SUPFAM" id="SSF88946">
    <property type="entry name" value="Sigma2 domain of RNA polymerase sigma factors"/>
    <property type="match status" value="1"/>
</dbReference>
<keyword evidence="1" id="KW-0805">Transcription regulation</keyword>
<dbReference type="InterPro" id="IPR039425">
    <property type="entry name" value="RNA_pol_sigma-70-like"/>
</dbReference>
<dbReference type="Gene3D" id="1.10.1740.10">
    <property type="match status" value="1"/>
</dbReference>
<keyword evidence="3" id="KW-0238">DNA-binding</keyword>
<comment type="caution">
    <text evidence="6">The sequence shown here is derived from an EMBL/GenBank/DDBJ whole genome shotgun (WGS) entry which is preliminary data.</text>
</comment>
<protein>
    <submittedName>
        <fullName evidence="6">Sigma-70 family RNA polymerase sigma factor</fullName>
    </submittedName>
</protein>
<gene>
    <name evidence="6" type="ORF">UC3_00188</name>
</gene>
<keyword evidence="2" id="KW-0731">Sigma factor</keyword>
<reference evidence="6 7" key="1">
    <citation type="submission" date="2013-02" db="EMBL/GenBank/DDBJ databases">
        <title>The Genome Sequence of Enterococcus phoeniculicola BAA-412.</title>
        <authorList>
            <consortium name="The Broad Institute Genome Sequencing Platform"/>
            <consortium name="The Broad Institute Genome Sequencing Center for Infectious Disease"/>
            <person name="Earl A.M."/>
            <person name="Gilmore M.S."/>
            <person name="Lebreton F."/>
            <person name="Walker B."/>
            <person name="Young S.K."/>
            <person name="Zeng Q."/>
            <person name="Gargeya S."/>
            <person name="Fitzgerald M."/>
            <person name="Haas B."/>
            <person name="Abouelleil A."/>
            <person name="Alvarado L."/>
            <person name="Arachchi H.M."/>
            <person name="Berlin A.M."/>
            <person name="Chapman S.B."/>
            <person name="Dewar J."/>
            <person name="Goldberg J."/>
            <person name="Griggs A."/>
            <person name="Gujja S."/>
            <person name="Hansen M."/>
            <person name="Howarth C."/>
            <person name="Imamovic A."/>
            <person name="Larimer J."/>
            <person name="McCowan C."/>
            <person name="Murphy C."/>
            <person name="Neiman D."/>
            <person name="Pearson M."/>
            <person name="Priest M."/>
            <person name="Roberts A."/>
            <person name="Saif S."/>
            <person name="Shea T."/>
            <person name="Sisk P."/>
            <person name="Sykes S."/>
            <person name="Wortman J."/>
            <person name="Nusbaum C."/>
            <person name="Birren B."/>
        </authorList>
    </citation>
    <scope>NUCLEOTIDE SEQUENCE [LARGE SCALE GENOMIC DNA]</scope>
    <source>
        <strain evidence="6 7">ATCC BAA-412</strain>
    </source>
</reference>
<evidence type="ECO:0000259" key="5">
    <source>
        <dbReference type="Pfam" id="PF04542"/>
    </source>
</evidence>
<dbReference type="GO" id="GO:0003677">
    <property type="term" value="F:DNA binding"/>
    <property type="evidence" value="ECO:0007669"/>
    <property type="project" value="UniProtKB-KW"/>
</dbReference>
<sequence length="188" mass="21981">MDIIKAAKEGDEDAFAQLFQQYRPIVYHLQKKYYIRDFDSDDWLQEGQIICYQSLKAFDEKNGATFGSFFKRAMENRIRSLLRRQHALKRRTAELSVSLEEKMEVEGSEFLVSSGFEEPYALENLLIREALGDYESIFSSFEKEVLNAYLLGESLEDIAEKKSMDIKKIRSAYDRAKRKIGNQMNDSR</sequence>
<dbReference type="PANTHER" id="PTHR43133">
    <property type="entry name" value="RNA POLYMERASE ECF-TYPE SIGMA FACTO"/>
    <property type="match status" value="1"/>
</dbReference>
<keyword evidence="7" id="KW-1185">Reference proteome</keyword>
<evidence type="ECO:0000313" key="6">
    <source>
        <dbReference type="EMBL" id="EOL49285.1"/>
    </source>
</evidence>
<dbReference type="PATRIC" id="fig|1158610.3.peg.166"/>
<dbReference type="HOGENOM" id="CLU_090333_1_0_9"/>
<evidence type="ECO:0000256" key="3">
    <source>
        <dbReference type="ARBA" id="ARBA00023125"/>
    </source>
</evidence>
<dbReference type="eggNOG" id="COG1595">
    <property type="taxonomic scope" value="Bacteria"/>
</dbReference>
<dbReference type="Pfam" id="PF04542">
    <property type="entry name" value="Sigma70_r2"/>
    <property type="match status" value="1"/>
</dbReference>
<dbReference type="AlphaFoldDB" id="R3X5F7"/>
<dbReference type="NCBIfam" id="TIGR02937">
    <property type="entry name" value="sigma70-ECF"/>
    <property type="match status" value="1"/>
</dbReference>
<proteinExistence type="predicted"/>